<comment type="caution">
    <text evidence="1">The sequence shown here is derived from an EMBL/GenBank/DDBJ whole genome shotgun (WGS) entry which is preliminary data.</text>
</comment>
<dbReference type="EMBL" id="BSXS01005423">
    <property type="protein sequence ID" value="GME84347.1"/>
    <property type="molecule type" value="Genomic_DNA"/>
</dbReference>
<evidence type="ECO:0000313" key="1">
    <source>
        <dbReference type="EMBL" id="GME84347.1"/>
    </source>
</evidence>
<name>A0ACB5TAJ8_AMBMO</name>
<dbReference type="Proteomes" id="UP001165064">
    <property type="component" value="Unassembled WGS sequence"/>
</dbReference>
<proteinExistence type="predicted"/>
<gene>
    <name evidence="1" type="ORF">Amon02_000677700</name>
</gene>
<accession>A0ACB5TAJ8</accession>
<reference evidence="1" key="1">
    <citation type="submission" date="2023-04" db="EMBL/GenBank/DDBJ databases">
        <title>Ambrosiozyma monospora NBRC 10751.</title>
        <authorList>
            <person name="Ichikawa N."/>
            <person name="Sato H."/>
            <person name="Tonouchi N."/>
        </authorList>
    </citation>
    <scope>NUCLEOTIDE SEQUENCE</scope>
    <source>
        <strain evidence="1">NBRC 10751</strain>
    </source>
</reference>
<keyword evidence="2" id="KW-1185">Reference proteome</keyword>
<evidence type="ECO:0000313" key="2">
    <source>
        <dbReference type="Proteomes" id="UP001165064"/>
    </source>
</evidence>
<organism evidence="1 2">
    <name type="scientific">Ambrosiozyma monospora</name>
    <name type="common">Yeast</name>
    <name type="synonym">Endomycopsis monosporus</name>
    <dbReference type="NCBI Taxonomy" id="43982"/>
    <lineage>
        <taxon>Eukaryota</taxon>
        <taxon>Fungi</taxon>
        <taxon>Dikarya</taxon>
        <taxon>Ascomycota</taxon>
        <taxon>Saccharomycotina</taxon>
        <taxon>Pichiomycetes</taxon>
        <taxon>Pichiales</taxon>
        <taxon>Pichiaceae</taxon>
        <taxon>Ambrosiozyma</taxon>
    </lineage>
</organism>
<sequence length="516" mass="56512">MASDDKKDAKKREGVSFAFECLSQSLGALFEPYVIEILPIVLKNLGDHSAEVREATDYATRVMMKNTTSYGVKKLIPLAISNLDDIAWRSKKGSVELLGSMAYLDPAQLSASLPTIVPNIVGVLNDTHKEVRKAADQSLKKFGEVIRNPEIQELVPTLLKAIGDPTNHTLDALDALINTQFVHYIDGPSLALIIHVIHRGMHERSSNTKRKACQIVGNMAILVDSKDLGPYLHQLVSELETAIVDPVPQTRATAARALGSLVEKLGEERFPELIPRLLDTLQDEYSAGDRMGAAQALAEIISGLGLSKLDSMLPTILAGTMSKKSYIRAGFMPLLLFLPVCFGNQFSPYISKTIPPILNGLADNDEEIRDTALRSGRLIVTNYATKAVDLLLPELEKGLSDSNSRIRLSSVELLGDLLFKISGISGKQELTDDLVNLSNNVNQALIEVLGEERRSHILASLFLCRSDTSGPVRIESVNIWKALVANTPKAVKEILPTLTQIIVRRLASSDEFNHIK</sequence>
<protein>
    <submittedName>
        <fullName evidence="1">Unnamed protein product</fullName>
    </submittedName>
</protein>